<feature type="transmembrane region" description="Helical" evidence="18">
    <location>
        <begin position="112"/>
        <end position="129"/>
    </location>
</feature>
<comment type="function">
    <text evidence="14">Essential cell division protein that coordinates cell division and chromosome segregation. The N-terminus is involved in assembly of the cell-division machinery. The C-terminus functions as a DNA motor that moves dsDNA in an ATP-dependent manner towards the dif recombination site, which is located within the replication terminus region. Translocation stops specifically at Xer-dif sites, where FtsK interacts with the Xer recombinase, allowing activation of chromosome unlinking by recombination. FtsK orienting polar sequences (KOPS) guide the direction of DNA translocation. FtsK can remove proteins from DNA as it translocates, but translocation stops specifically at XerCD-dif site, thereby preventing removal of XerC and XerD from dif.</text>
</comment>
<evidence type="ECO:0000256" key="8">
    <source>
        <dbReference type="ARBA" id="ARBA00022829"/>
    </source>
</evidence>
<keyword evidence="5" id="KW-0132">Cell division</keyword>
<dbReference type="InterPro" id="IPR018541">
    <property type="entry name" value="Ftsk_gamma"/>
</dbReference>
<evidence type="ECO:0000256" key="6">
    <source>
        <dbReference type="ARBA" id="ARBA00022692"/>
    </source>
</evidence>
<evidence type="ECO:0000256" key="5">
    <source>
        <dbReference type="ARBA" id="ARBA00022618"/>
    </source>
</evidence>
<feature type="binding site" evidence="16">
    <location>
        <begin position="424"/>
        <end position="431"/>
    </location>
    <ligand>
        <name>ATP</name>
        <dbReference type="ChEBI" id="CHEBI:30616"/>
    </ligand>
</feature>
<comment type="subunit">
    <text evidence="15">Homohexamer. Forms a ring that surrounds DNA.</text>
</comment>
<dbReference type="InterPro" id="IPR027417">
    <property type="entry name" value="P-loop_NTPase"/>
</dbReference>
<keyword evidence="4" id="KW-1003">Cell membrane</keyword>
<evidence type="ECO:0000313" key="20">
    <source>
        <dbReference type="EMBL" id="TWH91783.1"/>
    </source>
</evidence>
<evidence type="ECO:0000313" key="21">
    <source>
        <dbReference type="Proteomes" id="UP000316624"/>
    </source>
</evidence>
<evidence type="ECO:0000256" key="16">
    <source>
        <dbReference type="PROSITE-ProRule" id="PRU00289"/>
    </source>
</evidence>
<evidence type="ECO:0000256" key="15">
    <source>
        <dbReference type="ARBA" id="ARBA00025923"/>
    </source>
</evidence>
<dbReference type="RefSeq" id="WP_145074439.1">
    <property type="nucleotide sequence ID" value="NZ_JACIIY010000013.1"/>
</dbReference>
<evidence type="ECO:0000256" key="17">
    <source>
        <dbReference type="SAM" id="MobiDB-lite"/>
    </source>
</evidence>
<keyword evidence="8" id="KW-0159">Chromosome partition</keyword>
<dbReference type="AlphaFoldDB" id="A0A562K962"/>
<evidence type="ECO:0000256" key="11">
    <source>
        <dbReference type="ARBA" id="ARBA00023125"/>
    </source>
</evidence>
<keyword evidence="7 16" id="KW-0547">Nucleotide-binding</keyword>
<feature type="transmembrane region" description="Helical" evidence="18">
    <location>
        <begin position="21"/>
        <end position="45"/>
    </location>
</feature>
<dbReference type="Gene3D" id="1.10.10.10">
    <property type="entry name" value="Winged helix-like DNA-binding domain superfamily/Winged helix DNA-binding domain"/>
    <property type="match status" value="1"/>
</dbReference>
<dbReference type="Gene3D" id="3.40.50.300">
    <property type="entry name" value="P-loop containing nucleotide triphosphate hydrolases"/>
    <property type="match status" value="1"/>
</dbReference>
<keyword evidence="12 18" id="KW-0472">Membrane</keyword>
<evidence type="ECO:0000256" key="7">
    <source>
        <dbReference type="ARBA" id="ARBA00022741"/>
    </source>
</evidence>
<feature type="transmembrane region" description="Helical" evidence="18">
    <location>
        <begin position="135"/>
        <end position="154"/>
    </location>
</feature>
<evidence type="ECO:0000259" key="19">
    <source>
        <dbReference type="PROSITE" id="PS50901"/>
    </source>
</evidence>
<keyword evidence="13" id="KW-0131">Cell cycle</keyword>
<comment type="caution">
    <text evidence="20">The sequence shown here is derived from an EMBL/GenBank/DDBJ whole genome shotgun (WGS) entry which is preliminary data.</text>
</comment>
<evidence type="ECO:0000256" key="3">
    <source>
        <dbReference type="ARBA" id="ARBA00020887"/>
    </source>
</evidence>
<dbReference type="Proteomes" id="UP000316624">
    <property type="component" value="Unassembled WGS sequence"/>
</dbReference>
<comment type="similarity">
    <text evidence="2">Belongs to the FtsK/SpoIIIE/SftA family.</text>
</comment>
<evidence type="ECO:0000256" key="1">
    <source>
        <dbReference type="ARBA" id="ARBA00004651"/>
    </source>
</evidence>
<proteinExistence type="inferred from homology"/>
<dbReference type="InterPro" id="IPR050206">
    <property type="entry name" value="FtsK/SpoIIIE/SftA"/>
</dbReference>
<evidence type="ECO:0000256" key="9">
    <source>
        <dbReference type="ARBA" id="ARBA00022840"/>
    </source>
</evidence>
<dbReference type="Pfam" id="PF13491">
    <property type="entry name" value="FtsK_4TM"/>
    <property type="match status" value="1"/>
</dbReference>
<reference evidence="20 21" key="1">
    <citation type="journal article" date="2015" name="Stand. Genomic Sci.">
        <title>Genomic Encyclopedia of Bacterial and Archaeal Type Strains, Phase III: the genomes of soil and plant-associated and newly described type strains.</title>
        <authorList>
            <person name="Whitman W.B."/>
            <person name="Woyke T."/>
            <person name="Klenk H.P."/>
            <person name="Zhou Y."/>
            <person name="Lilburn T.G."/>
            <person name="Beck B.J."/>
            <person name="De Vos P."/>
            <person name="Vandamme P."/>
            <person name="Eisen J.A."/>
            <person name="Garrity G."/>
            <person name="Hugenholtz P."/>
            <person name="Kyrpides N.C."/>
        </authorList>
    </citation>
    <scope>NUCLEOTIDE SEQUENCE [LARGE SCALE GENOMIC DNA]</scope>
    <source>
        <strain evidence="20 21">CGMCC 1.7748</strain>
    </source>
</reference>
<feature type="domain" description="FtsK" evidence="19">
    <location>
        <begin position="407"/>
        <end position="626"/>
    </location>
</feature>
<dbReference type="SUPFAM" id="SSF52540">
    <property type="entry name" value="P-loop containing nucleoside triphosphate hydrolases"/>
    <property type="match status" value="1"/>
</dbReference>
<dbReference type="Pfam" id="PF09397">
    <property type="entry name" value="FtsK_gamma"/>
    <property type="match status" value="1"/>
</dbReference>
<evidence type="ECO:0000256" key="14">
    <source>
        <dbReference type="ARBA" id="ARBA00024784"/>
    </source>
</evidence>
<evidence type="ECO:0000256" key="13">
    <source>
        <dbReference type="ARBA" id="ARBA00023306"/>
    </source>
</evidence>
<name>A0A562K962_SPHWJ</name>
<dbReference type="GO" id="GO:0007059">
    <property type="term" value="P:chromosome segregation"/>
    <property type="evidence" value="ECO:0007669"/>
    <property type="project" value="UniProtKB-KW"/>
</dbReference>
<dbReference type="InterPro" id="IPR025199">
    <property type="entry name" value="FtsK_4TM"/>
</dbReference>
<keyword evidence="11" id="KW-0238">DNA-binding</keyword>
<dbReference type="InterPro" id="IPR041027">
    <property type="entry name" value="FtsK_alpha"/>
</dbReference>
<dbReference type="Pfam" id="PF17854">
    <property type="entry name" value="FtsK_alpha"/>
    <property type="match status" value="1"/>
</dbReference>
<evidence type="ECO:0000256" key="12">
    <source>
        <dbReference type="ARBA" id="ARBA00023136"/>
    </source>
</evidence>
<keyword evidence="6 18" id="KW-0812">Transmembrane</keyword>
<protein>
    <recommendedName>
        <fullName evidence="3">DNA translocase FtsK</fullName>
    </recommendedName>
</protein>
<dbReference type="GO" id="GO:0005524">
    <property type="term" value="F:ATP binding"/>
    <property type="evidence" value="ECO:0007669"/>
    <property type="project" value="UniProtKB-UniRule"/>
</dbReference>
<keyword evidence="10 18" id="KW-1133">Transmembrane helix</keyword>
<dbReference type="InterPro" id="IPR002543">
    <property type="entry name" value="FtsK_dom"/>
</dbReference>
<gene>
    <name evidence="20" type="ORF">IQ35_02928</name>
</gene>
<feature type="region of interest" description="Disordered" evidence="17">
    <location>
        <begin position="215"/>
        <end position="268"/>
    </location>
</feature>
<dbReference type="Pfam" id="PF01580">
    <property type="entry name" value="FtsK_SpoIIIE"/>
    <property type="match status" value="1"/>
</dbReference>
<organism evidence="20 21">
    <name type="scientific">Sphingobium wenxiniae (strain DSM 21828 / CGMCC 1.7748 / JZ-1)</name>
    <dbReference type="NCBI Taxonomy" id="595605"/>
    <lineage>
        <taxon>Bacteria</taxon>
        <taxon>Pseudomonadati</taxon>
        <taxon>Pseudomonadota</taxon>
        <taxon>Alphaproteobacteria</taxon>
        <taxon>Sphingomonadales</taxon>
        <taxon>Sphingomonadaceae</taxon>
        <taxon>Sphingobium</taxon>
    </lineage>
</organism>
<accession>A0A562K962</accession>
<dbReference type="SMART" id="SM00843">
    <property type="entry name" value="Ftsk_gamma"/>
    <property type="match status" value="1"/>
</dbReference>
<dbReference type="InterPro" id="IPR036390">
    <property type="entry name" value="WH_DNA-bd_sf"/>
</dbReference>
<comment type="subcellular location">
    <subcellularLocation>
        <location evidence="1">Cell membrane</location>
        <topology evidence="1">Multi-pass membrane protein</topology>
    </subcellularLocation>
</comment>
<dbReference type="GO" id="GO:0051301">
    <property type="term" value="P:cell division"/>
    <property type="evidence" value="ECO:0007669"/>
    <property type="project" value="UniProtKB-KW"/>
</dbReference>
<evidence type="ECO:0000256" key="18">
    <source>
        <dbReference type="SAM" id="Phobius"/>
    </source>
</evidence>
<dbReference type="EMBL" id="VLKK01000012">
    <property type="protein sequence ID" value="TWH91783.1"/>
    <property type="molecule type" value="Genomic_DNA"/>
</dbReference>
<evidence type="ECO:0000256" key="10">
    <source>
        <dbReference type="ARBA" id="ARBA00022989"/>
    </source>
</evidence>
<sequence>MAVSRGIKRTPEWREMLKRSLIRSGALIGSIALLLATLFLALALLSYTPSDPSMNTVAGDQVRNVMQLPGAWTADFLLWLLGVPAALVLPLMAITARRLWGDQDMSEWKGQFGKCLTGIVLVGLALALFQPDPLVGLPAGWGGVIALVFARGIMSLSAQIPAFQGWAIGALVVLTLVAGLYVWYRSLALEKPILALRRPALPRLNLPRPAFALPGRVPADEDEEEDGAERVIAPRKTVTNEPKPPITIQSPKPAPSQRPVAPVSQDDLFGNSSLPSPDLLNPIPAGQGQKIDKAALERNARLLESVLDDFHVKGNIVEVRPGPVVTMYELEPAPGIKASRVIALADDIARNMSALSARVATIPGRTVIGIELPNANREGVSFRELITSEQFGQEATLPIILGKNISGEPIIADLAPMPHLLIAGTTGSGKSVGLNAMILSLLYRMTPDQLRLIMIDPKMLELSTYDDIPHLLSPVVTEPSKAIRALKWAVEQMEDRYRMMASISVRNLANYNEKVRAAKAKGKPLGRRVQTGYDPETGKPIYEEEQLDFQPLPQIVVVVDELADLMMTAGKEVEFLIQRLAQKARAAGIHLILATQRPSVDVITGVIKANLPTRISFFVTSKIDSRTILGEQGAEQLLGKGDMLYMHGGKGLMRVHGPFVSDDEVRVVADHWRAQGQPDYISAVTEEPEEGSFALDGVDLGDDSPDAQLYRKACQLVFENQKASTSWLQRQLRVGYNSAARLIERMEEDGLVGAPNHVGRREVLRDENGNPL</sequence>
<dbReference type="GO" id="GO:0003677">
    <property type="term" value="F:DNA binding"/>
    <property type="evidence" value="ECO:0007669"/>
    <property type="project" value="UniProtKB-KW"/>
</dbReference>
<evidence type="ECO:0000256" key="4">
    <source>
        <dbReference type="ARBA" id="ARBA00022475"/>
    </source>
</evidence>
<dbReference type="InterPro" id="IPR036388">
    <property type="entry name" value="WH-like_DNA-bd_sf"/>
</dbReference>
<keyword evidence="9 16" id="KW-0067">ATP-binding</keyword>
<feature type="transmembrane region" description="Helical" evidence="18">
    <location>
        <begin position="166"/>
        <end position="184"/>
    </location>
</feature>
<dbReference type="SUPFAM" id="SSF46785">
    <property type="entry name" value="Winged helix' DNA-binding domain"/>
    <property type="match status" value="1"/>
</dbReference>
<dbReference type="PROSITE" id="PS50901">
    <property type="entry name" value="FTSK"/>
    <property type="match status" value="1"/>
</dbReference>
<dbReference type="Gene3D" id="3.30.980.40">
    <property type="match status" value="1"/>
</dbReference>
<dbReference type="CDD" id="cd01127">
    <property type="entry name" value="TrwB_TraG_TraD_VirD4"/>
    <property type="match status" value="1"/>
</dbReference>
<evidence type="ECO:0000256" key="2">
    <source>
        <dbReference type="ARBA" id="ARBA00006474"/>
    </source>
</evidence>
<dbReference type="PANTHER" id="PTHR22683:SF41">
    <property type="entry name" value="DNA TRANSLOCASE FTSK"/>
    <property type="match status" value="1"/>
</dbReference>
<dbReference type="GO" id="GO:0005886">
    <property type="term" value="C:plasma membrane"/>
    <property type="evidence" value="ECO:0007669"/>
    <property type="project" value="UniProtKB-SubCell"/>
</dbReference>
<dbReference type="PANTHER" id="PTHR22683">
    <property type="entry name" value="SPORULATION PROTEIN RELATED"/>
    <property type="match status" value="1"/>
</dbReference>
<feature type="transmembrane region" description="Helical" evidence="18">
    <location>
        <begin position="76"/>
        <end position="100"/>
    </location>
</feature>
<keyword evidence="21" id="KW-1185">Reference proteome</keyword>